<evidence type="ECO:0000256" key="1">
    <source>
        <dbReference type="SAM" id="Phobius"/>
    </source>
</evidence>
<keyword evidence="1" id="KW-0472">Membrane</keyword>
<feature type="transmembrane region" description="Helical" evidence="1">
    <location>
        <begin position="48"/>
        <end position="68"/>
    </location>
</feature>
<comment type="caution">
    <text evidence="2">The sequence shown here is derived from an EMBL/GenBank/DDBJ whole genome shotgun (WGS) entry which is preliminary data.</text>
</comment>
<name>A0A0N8GH42_9BACI</name>
<dbReference type="EMBL" id="LIXZ01000004">
    <property type="protein sequence ID" value="KPL60250.1"/>
    <property type="molecule type" value="Genomic_DNA"/>
</dbReference>
<dbReference type="PATRIC" id="fig|218284.4.peg.2769"/>
<dbReference type="Proteomes" id="UP000050398">
    <property type="component" value="Unassembled WGS sequence"/>
</dbReference>
<sequence length="212" mass="23681">MDELKSLRGLMKEETFKGRGFTEKMRENILNEVHSKPSKSFSILKKPVIAPVLSFLFFAACLSIFVYFGGTQLGIIGNNASAPLYEASDRPEFLGKEFKFITKVPFKVENVITEAKEGPYGNAQIVTLMGPEKQTIRMSFQLLEPGTDLTLSEEPVKVGSSKGSYSETDGPLKISTLIWTEGEAIYEMKYMPARSGITLTKHDMIQMAESFR</sequence>
<keyword evidence="1" id="KW-1133">Transmembrane helix</keyword>
<dbReference type="AlphaFoldDB" id="A0A0N8GH42"/>
<accession>A0A0N8GH42</accession>
<protein>
    <recommendedName>
        <fullName evidence="4">DUF4367 domain-containing protein</fullName>
    </recommendedName>
</protein>
<keyword evidence="1" id="KW-0812">Transmembrane</keyword>
<reference evidence="2 3" key="1">
    <citation type="submission" date="2015-08" db="EMBL/GenBank/DDBJ databases">
        <title>Draft Genome Sequence of Bacillus vietnamensis UCD-SED5.</title>
        <authorList>
            <person name="Lee R.D."/>
            <person name="Jospin G."/>
            <person name="Lang J.M."/>
            <person name="Coil D.A."/>
            <person name="Eisen J.A."/>
        </authorList>
    </citation>
    <scope>NUCLEOTIDE SEQUENCE [LARGE SCALE GENOMIC DNA]</scope>
    <source>
        <strain evidence="2 3">UCD-SED5</strain>
    </source>
</reference>
<dbReference type="RefSeq" id="WP_060671666.1">
    <property type="nucleotide sequence ID" value="NZ_LIXZ01000004.1"/>
</dbReference>
<organism evidence="2 3">
    <name type="scientific">Rossellomorea vietnamensis</name>
    <dbReference type="NCBI Taxonomy" id="218284"/>
    <lineage>
        <taxon>Bacteria</taxon>
        <taxon>Bacillati</taxon>
        <taxon>Bacillota</taxon>
        <taxon>Bacilli</taxon>
        <taxon>Bacillales</taxon>
        <taxon>Bacillaceae</taxon>
        <taxon>Rossellomorea</taxon>
    </lineage>
</organism>
<evidence type="ECO:0000313" key="2">
    <source>
        <dbReference type="EMBL" id="KPL60250.1"/>
    </source>
</evidence>
<proteinExistence type="predicted"/>
<evidence type="ECO:0000313" key="3">
    <source>
        <dbReference type="Proteomes" id="UP000050398"/>
    </source>
</evidence>
<evidence type="ECO:0008006" key="4">
    <source>
        <dbReference type="Google" id="ProtNLM"/>
    </source>
</evidence>
<dbReference type="OrthoDB" id="2843826at2"/>
<gene>
    <name evidence="2" type="ORF">AM506_06405</name>
</gene>